<feature type="region of interest" description="Disordered" evidence="1">
    <location>
        <begin position="128"/>
        <end position="244"/>
    </location>
</feature>
<proteinExistence type="predicted"/>
<dbReference type="Proteomes" id="UP001182556">
    <property type="component" value="Unassembled WGS sequence"/>
</dbReference>
<keyword evidence="3" id="KW-1185">Reference proteome</keyword>
<dbReference type="PANTHER" id="PTHR40644">
    <property type="entry name" value="UPF0653 PROTEIN C607.02C"/>
    <property type="match status" value="1"/>
</dbReference>
<feature type="compositionally biased region" description="Basic residues" evidence="1">
    <location>
        <begin position="1"/>
        <end position="10"/>
    </location>
</feature>
<dbReference type="AlphaFoldDB" id="A0AAD9CUM1"/>
<feature type="region of interest" description="Disordered" evidence="1">
    <location>
        <begin position="258"/>
        <end position="292"/>
    </location>
</feature>
<organism evidence="2 3">
    <name type="scientific">Papiliotrema laurentii</name>
    <name type="common">Cryptococcus laurentii</name>
    <dbReference type="NCBI Taxonomy" id="5418"/>
    <lineage>
        <taxon>Eukaryota</taxon>
        <taxon>Fungi</taxon>
        <taxon>Dikarya</taxon>
        <taxon>Basidiomycota</taxon>
        <taxon>Agaricomycotina</taxon>
        <taxon>Tremellomycetes</taxon>
        <taxon>Tremellales</taxon>
        <taxon>Rhynchogastremaceae</taxon>
        <taxon>Papiliotrema</taxon>
    </lineage>
</organism>
<feature type="region of interest" description="Disordered" evidence="1">
    <location>
        <begin position="1"/>
        <end position="105"/>
    </location>
</feature>
<evidence type="ECO:0000313" key="3">
    <source>
        <dbReference type="Proteomes" id="UP001182556"/>
    </source>
</evidence>
<sequence length="292" mass="31952">MPHKRAKRSVRLAETAKKGSNLPPSSNSYDDAPRSAMRIINSLSTQTAFRAKGGRTSEDTGERRKRTNAESGVSGQGGKEKLSKPGKDASSATTMAKPKIMPHESLAEFNRRVEASLRGGVTQAIKSANAKKTAFENAKKKEKEERKRAAAGGDQTEEDKASTTTTTTTTTTTPRGKRKHDVTDDALEFASAPGPRRLNDIAQAPPALPQLRVSGDKETKSAWTAKGKGKSGLSAGQERLMEQERERVIKRYREMKAAKEEVKDKERQAAEAKKLGKKPRIETAREYQSDSE</sequence>
<feature type="compositionally biased region" description="Basic and acidic residues" evidence="1">
    <location>
        <begin position="78"/>
        <end position="87"/>
    </location>
</feature>
<protein>
    <submittedName>
        <fullName evidence="2">Uncharacterized protein</fullName>
    </submittedName>
</protein>
<evidence type="ECO:0000313" key="2">
    <source>
        <dbReference type="EMBL" id="KAK1920888.1"/>
    </source>
</evidence>
<feature type="compositionally biased region" description="Low complexity" evidence="1">
    <location>
        <begin position="163"/>
        <end position="173"/>
    </location>
</feature>
<reference evidence="2" key="1">
    <citation type="submission" date="2023-02" db="EMBL/GenBank/DDBJ databases">
        <title>Identification and recombinant expression of a fungal hydrolase from Papiliotrema laurentii that hydrolyzes apple cutin and clears colloidal polyester polyurethane.</title>
        <authorList>
            <consortium name="DOE Joint Genome Institute"/>
            <person name="Roman V.A."/>
            <person name="Bojanowski C."/>
            <person name="Crable B.R."/>
            <person name="Wagner D.N."/>
            <person name="Hung C.S."/>
            <person name="Nadeau L.J."/>
            <person name="Schratz L."/>
            <person name="Haridas S."/>
            <person name="Pangilinan J."/>
            <person name="Lipzen A."/>
            <person name="Na H."/>
            <person name="Yan M."/>
            <person name="Ng V."/>
            <person name="Grigoriev I.V."/>
            <person name="Spatafora J.W."/>
            <person name="Barlow D."/>
            <person name="Biffinger J."/>
            <person name="Kelley-Loughnane N."/>
            <person name="Varaljay V.A."/>
            <person name="Crookes-Goodson W.J."/>
        </authorList>
    </citation>
    <scope>NUCLEOTIDE SEQUENCE</scope>
    <source>
        <strain evidence="2">5307AH</strain>
    </source>
</reference>
<gene>
    <name evidence="2" type="ORF">DB88DRAFT_543113</name>
</gene>
<feature type="compositionally biased region" description="Basic and acidic residues" evidence="1">
    <location>
        <begin position="133"/>
        <end position="148"/>
    </location>
</feature>
<comment type="caution">
    <text evidence="2">The sequence shown here is derived from an EMBL/GenBank/DDBJ whole genome shotgun (WGS) entry which is preliminary data.</text>
</comment>
<evidence type="ECO:0000256" key="1">
    <source>
        <dbReference type="SAM" id="MobiDB-lite"/>
    </source>
</evidence>
<dbReference type="PANTHER" id="PTHR40644:SF1">
    <property type="entry name" value="UPF0653 PROTEIN C607.02C"/>
    <property type="match status" value="1"/>
</dbReference>
<dbReference type="EMBL" id="JAODAN010000012">
    <property type="protein sequence ID" value="KAK1920888.1"/>
    <property type="molecule type" value="Genomic_DNA"/>
</dbReference>
<name>A0AAD9CUM1_PAPLA</name>
<accession>A0AAD9CUM1</accession>